<keyword evidence="2" id="KW-1185">Reference proteome</keyword>
<gene>
    <name evidence="1" type="ORF">QBC38DRAFT_518673</name>
</gene>
<dbReference type="EMBL" id="MU865460">
    <property type="protein sequence ID" value="KAK4222651.1"/>
    <property type="molecule type" value="Genomic_DNA"/>
</dbReference>
<proteinExistence type="predicted"/>
<evidence type="ECO:0000313" key="2">
    <source>
        <dbReference type="Proteomes" id="UP001301958"/>
    </source>
</evidence>
<name>A0AAN7BEC2_9PEZI</name>
<evidence type="ECO:0000313" key="1">
    <source>
        <dbReference type="EMBL" id="KAK4222651.1"/>
    </source>
</evidence>
<protein>
    <submittedName>
        <fullName evidence="1">Uncharacterized protein</fullName>
    </submittedName>
</protein>
<accession>A0AAN7BEC2</accession>
<comment type="caution">
    <text evidence="1">The sequence shown here is derived from an EMBL/GenBank/DDBJ whole genome shotgun (WGS) entry which is preliminary data.</text>
</comment>
<reference evidence="1" key="2">
    <citation type="submission" date="2023-05" db="EMBL/GenBank/DDBJ databases">
        <authorList>
            <consortium name="Lawrence Berkeley National Laboratory"/>
            <person name="Steindorff A."/>
            <person name="Hensen N."/>
            <person name="Bonometti L."/>
            <person name="Westerberg I."/>
            <person name="Brannstrom I.O."/>
            <person name="Guillou S."/>
            <person name="Cros-Aarteil S."/>
            <person name="Calhoun S."/>
            <person name="Haridas S."/>
            <person name="Kuo A."/>
            <person name="Mondo S."/>
            <person name="Pangilinan J."/>
            <person name="Riley R."/>
            <person name="Labutti K."/>
            <person name="Andreopoulos B."/>
            <person name="Lipzen A."/>
            <person name="Chen C."/>
            <person name="Yanf M."/>
            <person name="Daum C."/>
            <person name="Ng V."/>
            <person name="Clum A."/>
            <person name="Ohm R."/>
            <person name="Martin F."/>
            <person name="Silar P."/>
            <person name="Natvig D."/>
            <person name="Lalanne C."/>
            <person name="Gautier V."/>
            <person name="Ament-Velasquez S.L."/>
            <person name="Kruys A."/>
            <person name="Hutchinson M.I."/>
            <person name="Powell A.J."/>
            <person name="Barry K."/>
            <person name="Miller A.N."/>
            <person name="Grigoriev I.V."/>
            <person name="Debuchy R."/>
            <person name="Gladieux P."/>
            <person name="Thoren M.H."/>
            <person name="Johannesson H."/>
        </authorList>
    </citation>
    <scope>NUCLEOTIDE SEQUENCE</scope>
    <source>
        <strain evidence="1">CBS 990.96</strain>
    </source>
</reference>
<dbReference type="AlphaFoldDB" id="A0AAN7BEC2"/>
<sequence>MNARSFGTDQRLGFIKFNASDHVVKDQAKGVYVTKEGTQTTEDLNGLSSRQEEPAQLNYIPSFYPLKNFTPGKHCFDHKTGIATFQITVHDLDWGNQKKQSRALGQHTFVDLYINDSIYPVWSFDINTFSKGQKPQQTTTAICFVPELDYGEMHFEFRTQSVRNQRSTRQKWERHCAYLIPDYAPMDKQPMPMNSLIRKEQNNKTKLELKSTQTQNGPANLIVSITSSWYPLEMEVPDSERFLIKGILRLDINRATLSLKTTDVLLHVPSMFFLLNDRVFARKTLPHGDYVPPSMPDILGEPVWDDFFEVLIQSRIEDNLCMQICTYDLEKDKWITLGSSKIDLIKGKPWSIQHENFDC</sequence>
<dbReference type="Proteomes" id="UP001301958">
    <property type="component" value="Unassembled WGS sequence"/>
</dbReference>
<organism evidence="1 2">
    <name type="scientific">Podospora fimiseda</name>
    <dbReference type="NCBI Taxonomy" id="252190"/>
    <lineage>
        <taxon>Eukaryota</taxon>
        <taxon>Fungi</taxon>
        <taxon>Dikarya</taxon>
        <taxon>Ascomycota</taxon>
        <taxon>Pezizomycotina</taxon>
        <taxon>Sordariomycetes</taxon>
        <taxon>Sordariomycetidae</taxon>
        <taxon>Sordariales</taxon>
        <taxon>Podosporaceae</taxon>
        <taxon>Podospora</taxon>
    </lineage>
</organism>
<reference evidence="1" key="1">
    <citation type="journal article" date="2023" name="Mol. Phylogenet. Evol.">
        <title>Genome-scale phylogeny and comparative genomics of the fungal order Sordariales.</title>
        <authorList>
            <person name="Hensen N."/>
            <person name="Bonometti L."/>
            <person name="Westerberg I."/>
            <person name="Brannstrom I.O."/>
            <person name="Guillou S."/>
            <person name="Cros-Aarteil S."/>
            <person name="Calhoun S."/>
            <person name="Haridas S."/>
            <person name="Kuo A."/>
            <person name="Mondo S."/>
            <person name="Pangilinan J."/>
            <person name="Riley R."/>
            <person name="LaButti K."/>
            <person name="Andreopoulos B."/>
            <person name="Lipzen A."/>
            <person name="Chen C."/>
            <person name="Yan M."/>
            <person name="Daum C."/>
            <person name="Ng V."/>
            <person name="Clum A."/>
            <person name="Steindorff A."/>
            <person name="Ohm R.A."/>
            <person name="Martin F."/>
            <person name="Silar P."/>
            <person name="Natvig D.O."/>
            <person name="Lalanne C."/>
            <person name="Gautier V."/>
            <person name="Ament-Velasquez S.L."/>
            <person name="Kruys A."/>
            <person name="Hutchinson M.I."/>
            <person name="Powell A.J."/>
            <person name="Barry K."/>
            <person name="Miller A.N."/>
            <person name="Grigoriev I.V."/>
            <person name="Debuchy R."/>
            <person name="Gladieux P."/>
            <person name="Hiltunen Thoren M."/>
            <person name="Johannesson H."/>
        </authorList>
    </citation>
    <scope>NUCLEOTIDE SEQUENCE</scope>
    <source>
        <strain evidence="1">CBS 990.96</strain>
    </source>
</reference>